<dbReference type="InterPro" id="IPR036688">
    <property type="entry name" value="MoeA_C_domain_IV_sf"/>
</dbReference>
<dbReference type="RefSeq" id="WP_012801275.1">
    <property type="nucleotide sequence ID" value="NC_013166.1"/>
</dbReference>
<dbReference type="Gene3D" id="2.170.190.11">
    <property type="entry name" value="Molybdopterin biosynthesis moea protein, domain 3"/>
    <property type="match status" value="1"/>
</dbReference>
<dbReference type="InterPro" id="IPR038987">
    <property type="entry name" value="MoeA-like"/>
</dbReference>
<dbReference type="AlphaFoldDB" id="C7RBW9"/>
<dbReference type="SUPFAM" id="SSF63867">
    <property type="entry name" value="MoeA C-terminal domain-like"/>
    <property type="match status" value="1"/>
</dbReference>
<dbReference type="UniPathway" id="UPA00344"/>
<dbReference type="InterPro" id="IPR036135">
    <property type="entry name" value="MoeA_linker/N_sf"/>
</dbReference>
<comment type="similarity">
    <text evidence="4 11">Belongs to the MoeA family.</text>
</comment>
<dbReference type="InParanoid" id="C7RBW9"/>
<dbReference type="Pfam" id="PF03454">
    <property type="entry name" value="MoeA_C"/>
    <property type="match status" value="1"/>
</dbReference>
<dbReference type="HOGENOM" id="CLU_010186_7_0_6"/>
<dbReference type="PROSITE" id="PS01079">
    <property type="entry name" value="MOCF_BIOSYNTHESIS_2"/>
    <property type="match status" value="1"/>
</dbReference>
<comment type="pathway">
    <text evidence="3 11">Cofactor biosynthesis; molybdopterin biosynthesis.</text>
</comment>
<evidence type="ECO:0000313" key="13">
    <source>
        <dbReference type="EMBL" id="ACV26761.1"/>
    </source>
</evidence>
<dbReference type="InterPro" id="IPR005111">
    <property type="entry name" value="MoeA_C_domain_IV"/>
</dbReference>
<dbReference type="FunCoup" id="C7RBW9">
    <property type="interactions" value="515"/>
</dbReference>
<dbReference type="PANTHER" id="PTHR10192">
    <property type="entry name" value="MOLYBDOPTERIN BIOSYNTHESIS PROTEIN"/>
    <property type="match status" value="1"/>
</dbReference>
<evidence type="ECO:0000256" key="7">
    <source>
        <dbReference type="ARBA" id="ARBA00022723"/>
    </source>
</evidence>
<dbReference type="SMART" id="SM00852">
    <property type="entry name" value="MoCF_biosynth"/>
    <property type="match status" value="1"/>
</dbReference>
<accession>C7RBW9</accession>
<dbReference type="InterPro" id="IPR008284">
    <property type="entry name" value="MoCF_biosynth_CS"/>
</dbReference>
<keyword evidence="9 11" id="KW-0501">Molybdenum cofactor biosynthesis</keyword>
<evidence type="ECO:0000256" key="8">
    <source>
        <dbReference type="ARBA" id="ARBA00022842"/>
    </source>
</evidence>
<sequence>MSCCDAPGLMPVKQAIETLLESVKPVQEHETVNLYEAMGRVLAKEQLSRINVPGFDNSAMDGYAIHTDSLKSGQPLRVSQRIIAGDPADKPLEAETCARIFTGAPVPPQCNAVIMQEQCEVSETDAGIWVSFPESVSDQQNIRPKGQDIAADSVIIKAGKPLRAQELGLLASVGIQQVPVYRKLIVAVISTGNELVEPGNPIEDGQIYNSNHFTLIGLLQSLGCTIYDCGTIEDNEAKIQQALSDAAENADCIITSGGVSVGEEDYVKTSVEQLGRLELWKIAIKPGKPFAFGYVKNTPFIGLPGNPSAVFVTFNVIAKPYLKVFQGCGELHPNNLTAKASFSISKEAPREQYLYVRTVEKEGQIWLDKFPNQSSGVLSSSSWSNGFARIPINTSVSIGDSIEFIPFD</sequence>
<dbReference type="GO" id="GO:0005829">
    <property type="term" value="C:cytosol"/>
    <property type="evidence" value="ECO:0007669"/>
    <property type="project" value="TreeGrafter"/>
</dbReference>
<dbReference type="EMBL" id="CP001707">
    <property type="protein sequence ID" value="ACV26761.1"/>
    <property type="molecule type" value="Genomic_DNA"/>
</dbReference>
<evidence type="ECO:0000313" key="14">
    <source>
        <dbReference type="Proteomes" id="UP000001231"/>
    </source>
</evidence>
<evidence type="ECO:0000256" key="3">
    <source>
        <dbReference type="ARBA" id="ARBA00005046"/>
    </source>
</evidence>
<evidence type="ECO:0000256" key="1">
    <source>
        <dbReference type="ARBA" id="ARBA00001946"/>
    </source>
</evidence>
<dbReference type="GO" id="GO:0061599">
    <property type="term" value="F:molybdopterin molybdotransferase activity"/>
    <property type="evidence" value="ECO:0007669"/>
    <property type="project" value="UniProtKB-UniRule"/>
</dbReference>
<dbReference type="CDD" id="cd00887">
    <property type="entry name" value="MoeA"/>
    <property type="match status" value="1"/>
</dbReference>
<dbReference type="GO" id="GO:0046872">
    <property type="term" value="F:metal ion binding"/>
    <property type="evidence" value="ECO:0007669"/>
    <property type="project" value="UniProtKB-UniRule"/>
</dbReference>
<dbReference type="STRING" id="523791.Kkor_1348"/>
<comment type="catalytic activity">
    <reaction evidence="10">
        <text>adenylyl-molybdopterin + molybdate = Mo-molybdopterin + AMP + H(+)</text>
        <dbReference type="Rhea" id="RHEA:35047"/>
        <dbReference type="ChEBI" id="CHEBI:15378"/>
        <dbReference type="ChEBI" id="CHEBI:36264"/>
        <dbReference type="ChEBI" id="CHEBI:62727"/>
        <dbReference type="ChEBI" id="CHEBI:71302"/>
        <dbReference type="ChEBI" id="CHEBI:456215"/>
        <dbReference type="EC" id="2.10.1.1"/>
    </reaction>
</comment>
<evidence type="ECO:0000256" key="9">
    <source>
        <dbReference type="ARBA" id="ARBA00023150"/>
    </source>
</evidence>
<protein>
    <recommendedName>
        <fullName evidence="11">Molybdopterin molybdenumtransferase</fullName>
        <ecNumber evidence="11">2.10.1.1</ecNumber>
    </recommendedName>
</protein>
<dbReference type="SUPFAM" id="SSF53218">
    <property type="entry name" value="Molybdenum cofactor biosynthesis proteins"/>
    <property type="match status" value="1"/>
</dbReference>
<evidence type="ECO:0000256" key="10">
    <source>
        <dbReference type="ARBA" id="ARBA00047317"/>
    </source>
</evidence>
<dbReference type="eggNOG" id="COG0303">
    <property type="taxonomic scope" value="Bacteria"/>
</dbReference>
<organism evidence="13 14">
    <name type="scientific">Kangiella koreensis (strain DSM 16069 / JCM 12317 / KCTC 12182 / SW-125)</name>
    <dbReference type="NCBI Taxonomy" id="523791"/>
    <lineage>
        <taxon>Bacteria</taxon>
        <taxon>Pseudomonadati</taxon>
        <taxon>Pseudomonadota</taxon>
        <taxon>Gammaproteobacteria</taxon>
        <taxon>Kangiellales</taxon>
        <taxon>Kangiellaceae</taxon>
        <taxon>Kangiella</taxon>
    </lineage>
</organism>
<comment type="cofactor">
    <cofactor evidence="1 11">
        <name>Mg(2+)</name>
        <dbReference type="ChEBI" id="CHEBI:18420"/>
    </cofactor>
</comment>
<feature type="domain" description="MoaB/Mog" evidence="12">
    <location>
        <begin position="187"/>
        <end position="324"/>
    </location>
</feature>
<comment type="function">
    <text evidence="2 11">Catalyzes the insertion of molybdate into adenylated molybdopterin with the concomitant release of AMP.</text>
</comment>
<dbReference type="InterPro" id="IPR005110">
    <property type="entry name" value="MoeA_linker/N"/>
</dbReference>
<dbReference type="Gene3D" id="3.40.980.10">
    <property type="entry name" value="MoaB/Mog-like domain"/>
    <property type="match status" value="1"/>
</dbReference>
<dbReference type="SUPFAM" id="SSF63882">
    <property type="entry name" value="MoeA N-terminal region -like"/>
    <property type="match status" value="1"/>
</dbReference>
<dbReference type="GO" id="GO:0006777">
    <property type="term" value="P:Mo-molybdopterin cofactor biosynthetic process"/>
    <property type="evidence" value="ECO:0007669"/>
    <property type="project" value="UniProtKB-UniRule"/>
</dbReference>
<evidence type="ECO:0000256" key="11">
    <source>
        <dbReference type="RuleBase" id="RU365090"/>
    </source>
</evidence>
<evidence type="ECO:0000256" key="6">
    <source>
        <dbReference type="ARBA" id="ARBA00022679"/>
    </source>
</evidence>
<keyword evidence="6 11" id="KW-0808">Transferase</keyword>
<keyword evidence="8 11" id="KW-0460">Magnesium</keyword>
<keyword evidence="7 11" id="KW-0479">Metal-binding</keyword>
<dbReference type="NCBIfam" id="NF045515">
    <property type="entry name" value="Glp_gephyrin"/>
    <property type="match status" value="1"/>
</dbReference>
<dbReference type="Gene3D" id="2.40.340.10">
    <property type="entry name" value="MoeA, C-terminal, domain IV"/>
    <property type="match status" value="1"/>
</dbReference>
<reference evidence="13 14" key="1">
    <citation type="journal article" date="2009" name="Stand. Genomic Sci.">
        <title>Complete genome sequence of Kangiella koreensis type strain (SW-125).</title>
        <authorList>
            <person name="Han C."/>
            <person name="Sikorski J."/>
            <person name="Lapidus A."/>
            <person name="Nolan M."/>
            <person name="Glavina Del Rio T."/>
            <person name="Tice H."/>
            <person name="Cheng J.F."/>
            <person name="Lucas S."/>
            <person name="Chen F."/>
            <person name="Copeland A."/>
            <person name="Ivanova N."/>
            <person name="Mavromatis K."/>
            <person name="Ovchinnikova G."/>
            <person name="Pati A."/>
            <person name="Bruce D."/>
            <person name="Goodwin L."/>
            <person name="Pitluck S."/>
            <person name="Chen A."/>
            <person name="Palaniappan K."/>
            <person name="Land M."/>
            <person name="Hauser L."/>
            <person name="Chang Y.J."/>
            <person name="Jeffries C.D."/>
            <person name="Chain P."/>
            <person name="Saunders E."/>
            <person name="Brettin T."/>
            <person name="Goker M."/>
            <person name="Tindall B.J."/>
            <person name="Bristow J."/>
            <person name="Eisen J.A."/>
            <person name="Markowitz V."/>
            <person name="Hugenholtz P."/>
            <person name="Kyrpides N.C."/>
            <person name="Klenk H.P."/>
            <person name="Detter J.C."/>
        </authorList>
    </citation>
    <scope>NUCLEOTIDE SEQUENCE [LARGE SCALE GENOMIC DNA]</scope>
    <source>
        <strain evidence="14">DSM 16069 / KCTC 12182 / SW-125</strain>
    </source>
</reference>
<dbReference type="InterPro" id="IPR036425">
    <property type="entry name" value="MoaB/Mog-like_dom_sf"/>
</dbReference>
<evidence type="ECO:0000256" key="5">
    <source>
        <dbReference type="ARBA" id="ARBA00022505"/>
    </source>
</evidence>
<evidence type="ECO:0000256" key="4">
    <source>
        <dbReference type="ARBA" id="ARBA00010763"/>
    </source>
</evidence>
<proteinExistence type="inferred from homology"/>
<keyword evidence="14" id="KW-1185">Reference proteome</keyword>
<dbReference type="EC" id="2.10.1.1" evidence="11"/>
<dbReference type="Pfam" id="PF03453">
    <property type="entry name" value="MoeA_N"/>
    <property type="match status" value="1"/>
</dbReference>
<dbReference type="NCBIfam" id="TIGR00177">
    <property type="entry name" value="molyb_syn"/>
    <property type="match status" value="1"/>
</dbReference>
<evidence type="ECO:0000259" key="12">
    <source>
        <dbReference type="SMART" id="SM00852"/>
    </source>
</evidence>
<dbReference type="InterPro" id="IPR001453">
    <property type="entry name" value="MoaB/Mog_dom"/>
</dbReference>
<dbReference type="Gene3D" id="3.90.105.10">
    <property type="entry name" value="Molybdopterin biosynthesis moea protein, domain 2"/>
    <property type="match status" value="1"/>
</dbReference>
<dbReference type="PANTHER" id="PTHR10192:SF5">
    <property type="entry name" value="GEPHYRIN"/>
    <property type="match status" value="1"/>
</dbReference>
<dbReference type="Proteomes" id="UP000001231">
    <property type="component" value="Chromosome"/>
</dbReference>
<dbReference type="FunFam" id="3.40.980.10:FF:000004">
    <property type="entry name" value="Molybdopterin molybdenumtransferase"/>
    <property type="match status" value="1"/>
</dbReference>
<name>C7RBW9_KANKD</name>
<keyword evidence="5 11" id="KW-0500">Molybdenum</keyword>
<evidence type="ECO:0000256" key="2">
    <source>
        <dbReference type="ARBA" id="ARBA00002901"/>
    </source>
</evidence>
<dbReference type="KEGG" id="kko:Kkor_1348"/>
<dbReference type="Pfam" id="PF00994">
    <property type="entry name" value="MoCF_biosynth"/>
    <property type="match status" value="1"/>
</dbReference>
<gene>
    <name evidence="13" type="ordered locus">Kkor_1348</name>
</gene>